<dbReference type="OrthoDB" id="3065412at2759"/>
<dbReference type="RefSeq" id="XP_033397961.1">
    <property type="nucleotide sequence ID" value="XM_033542101.1"/>
</dbReference>
<evidence type="ECO:0000256" key="13">
    <source>
        <dbReference type="ARBA" id="ARBA00023180"/>
    </source>
</evidence>
<dbReference type="AlphaFoldDB" id="A0A6A6BDI7"/>
<reference evidence="18" key="1">
    <citation type="journal article" date="2020" name="Stud. Mycol.">
        <title>101 Dothideomycetes genomes: a test case for predicting lifestyles and emergence of pathogens.</title>
        <authorList>
            <person name="Haridas S."/>
            <person name="Albert R."/>
            <person name="Binder M."/>
            <person name="Bloem J."/>
            <person name="Labutti K."/>
            <person name="Salamov A."/>
            <person name="Andreopoulos B."/>
            <person name="Baker S."/>
            <person name="Barry K."/>
            <person name="Bills G."/>
            <person name="Bluhm B."/>
            <person name="Cannon C."/>
            <person name="Castanera R."/>
            <person name="Culley D."/>
            <person name="Daum C."/>
            <person name="Ezra D."/>
            <person name="Gonzalez J."/>
            <person name="Henrissat B."/>
            <person name="Kuo A."/>
            <person name="Liang C."/>
            <person name="Lipzen A."/>
            <person name="Lutzoni F."/>
            <person name="Magnuson J."/>
            <person name="Mondo S."/>
            <person name="Nolan M."/>
            <person name="Ohm R."/>
            <person name="Pangilinan J."/>
            <person name="Park H.-J."/>
            <person name="Ramirez L."/>
            <person name="Alfaro M."/>
            <person name="Sun H."/>
            <person name="Tritt A."/>
            <person name="Yoshinaga Y."/>
            <person name="Zwiers L.-H."/>
            <person name="Turgeon B."/>
            <person name="Goodwin S."/>
            <person name="Spatafora J."/>
            <person name="Crous P."/>
            <person name="Grigoriev I."/>
        </authorList>
    </citation>
    <scope>NUCLEOTIDE SEQUENCE</scope>
    <source>
        <strain evidence="18">CBS 121167</strain>
    </source>
</reference>
<dbReference type="GO" id="GO:0005886">
    <property type="term" value="C:plasma membrane"/>
    <property type="evidence" value="ECO:0007669"/>
    <property type="project" value="UniProtKB-SubCell"/>
</dbReference>
<evidence type="ECO:0000256" key="10">
    <source>
        <dbReference type="ARBA" id="ARBA00023004"/>
    </source>
</evidence>
<proteinExistence type="inferred from homology"/>
<dbReference type="GeneID" id="54299598"/>
<feature type="signal peptide" evidence="16">
    <location>
        <begin position="1"/>
        <end position="18"/>
    </location>
</feature>
<name>A0A6A6BDI7_9PEZI</name>
<dbReference type="PANTHER" id="PTHR37928">
    <property type="entry name" value="CFEM DOMAIN PROTEIN (AFU_ORTHOLOGUE AFUA_6G14090)"/>
    <property type="match status" value="1"/>
</dbReference>
<evidence type="ECO:0000256" key="1">
    <source>
        <dbReference type="ARBA" id="ARBA00004609"/>
    </source>
</evidence>
<dbReference type="PANTHER" id="PTHR37928:SF2">
    <property type="entry name" value="GPI ANCHORED CFEM DOMAIN PROTEIN (AFU_ORTHOLOGUE AFUA_6G10580)"/>
    <property type="match status" value="1"/>
</dbReference>
<dbReference type="GO" id="GO:0098552">
    <property type="term" value="C:side of membrane"/>
    <property type="evidence" value="ECO:0007669"/>
    <property type="project" value="UniProtKB-KW"/>
</dbReference>
<dbReference type="GO" id="GO:0046872">
    <property type="term" value="F:metal ion binding"/>
    <property type="evidence" value="ECO:0007669"/>
    <property type="project" value="UniProtKB-UniRule"/>
</dbReference>
<keyword evidence="7" id="KW-0336">GPI-anchor</keyword>
<evidence type="ECO:0000256" key="2">
    <source>
        <dbReference type="ARBA" id="ARBA00004613"/>
    </source>
</evidence>
<protein>
    <recommendedName>
        <fullName evidence="17">CFEM domain-containing protein</fullName>
    </recommendedName>
</protein>
<evidence type="ECO:0000256" key="6">
    <source>
        <dbReference type="ARBA" id="ARBA00022617"/>
    </source>
</evidence>
<accession>A0A6A6BDI7</accession>
<keyword evidence="9 16" id="KW-0732">Signal</keyword>
<evidence type="ECO:0000256" key="5">
    <source>
        <dbReference type="ARBA" id="ARBA00022525"/>
    </source>
</evidence>
<evidence type="ECO:0000256" key="12">
    <source>
        <dbReference type="ARBA" id="ARBA00023157"/>
    </source>
</evidence>
<sequence length="197" mass="19217">MRFSTIAVALCLSSVAICQLGQVQLPTCAEPCMDVAVEGCSSLDFDCICRTKSYIADLTCCVFQKCSLQDQEAVIQFAQTLCIPRGFSDIPSAATCASSSSKAAATSSTGSSRTAASVSAAATPTGTGAASASSTAASASREDVSASASASASRSSSSAASAAATAVPANAAVGARDGAAGMGVTVAAVAVAAWMVL</sequence>
<keyword evidence="6 15" id="KW-0349">Heme</keyword>
<comment type="similarity">
    <text evidence="3">Belongs to the RBT5 family.</text>
</comment>
<dbReference type="EMBL" id="ML995485">
    <property type="protein sequence ID" value="KAF2142249.1"/>
    <property type="molecule type" value="Genomic_DNA"/>
</dbReference>
<evidence type="ECO:0000256" key="11">
    <source>
        <dbReference type="ARBA" id="ARBA00023136"/>
    </source>
</evidence>
<evidence type="ECO:0000256" key="7">
    <source>
        <dbReference type="ARBA" id="ARBA00022622"/>
    </source>
</evidence>
<dbReference type="Proteomes" id="UP000799438">
    <property type="component" value="Unassembled WGS sequence"/>
</dbReference>
<keyword evidence="8 15" id="KW-0479">Metal-binding</keyword>
<evidence type="ECO:0000313" key="19">
    <source>
        <dbReference type="Proteomes" id="UP000799438"/>
    </source>
</evidence>
<evidence type="ECO:0000256" key="15">
    <source>
        <dbReference type="PROSITE-ProRule" id="PRU01356"/>
    </source>
</evidence>
<gene>
    <name evidence="18" type="ORF">K452DRAFT_298229</name>
</gene>
<dbReference type="InterPro" id="IPR008427">
    <property type="entry name" value="Extracellular_membr_CFEM_dom"/>
</dbReference>
<feature type="binding site" description="axial binding residue" evidence="15">
    <location>
        <position position="44"/>
    </location>
    <ligand>
        <name>heme</name>
        <dbReference type="ChEBI" id="CHEBI:30413"/>
    </ligand>
    <ligandPart>
        <name>Fe</name>
        <dbReference type="ChEBI" id="CHEBI:18248"/>
    </ligandPart>
</feature>
<dbReference type="SMART" id="SM00747">
    <property type="entry name" value="CFEM"/>
    <property type="match status" value="1"/>
</dbReference>
<comment type="caution">
    <text evidence="15">Lacks conserved residue(s) required for the propagation of feature annotation.</text>
</comment>
<evidence type="ECO:0000259" key="17">
    <source>
        <dbReference type="PROSITE" id="PS52012"/>
    </source>
</evidence>
<evidence type="ECO:0000256" key="9">
    <source>
        <dbReference type="ARBA" id="ARBA00022729"/>
    </source>
</evidence>
<dbReference type="InterPro" id="IPR051735">
    <property type="entry name" value="CFEM_domain"/>
</dbReference>
<dbReference type="Pfam" id="PF05730">
    <property type="entry name" value="CFEM"/>
    <property type="match status" value="1"/>
</dbReference>
<keyword evidence="5" id="KW-0964">Secreted</keyword>
<evidence type="ECO:0000256" key="3">
    <source>
        <dbReference type="ARBA" id="ARBA00010031"/>
    </source>
</evidence>
<evidence type="ECO:0000256" key="16">
    <source>
        <dbReference type="SAM" id="SignalP"/>
    </source>
</evidence>
<dbReference type="GO" id="GO:0005576">
    <property type="term" value="C:extracellular region"/>
    <property type="evidence" value="ECO:0007669"/>
    <property type="project" value="UniProtKB-SubCell"/>
</dbReference>
<comment type="subcellular location">
    <subcellularLocation>
        <location evidence="1">Cell membrane</location>
        <topology evidence="1">Lipid-anchor</topology>
        <topology evidence="1">GPI-anchor</topology>
    </subcellularLocation>
    <subcellularLocation>
        <location evidence="2">Secreted</location>
    </subcellularLocation>
</comment>
<keyword evidence="12 15" id="KW-1015">Disulfide bond</keyword>
<evidence type="ECO:0000256" key="8">
    <source>
        <dbReference type="ARBA" id="ARBA00022723"/>
    </source>
</evidence>
<feature type="disulfide bond" evidence="15">
    <location>
        <begin position="40"/>
        <end position="47"/>
    </location>
</feature>
<keyword evidence="14" id="KW-0449">Lipoprotein</keyword>
<keyword evidence="4" id="KW-1003">Cell membrane</keyword>
<organism evidence="18 19">
    <name type="scientific">Aplosporella prunicola CBS 121167</name>
    <dbReference type="NCBI Taxonomy" id="1176127"/>
    <lineage>
        <taxon>Eukaryota</taxon>
        <taxon>Fungi</taxon>
        <taxon>Dikarya</taxon>
        <taxon>Ascomycota</taxon>
        <taxon>Pezizomycotina</taxon>
        <taxon>Dothideomycetes</taxon>
        <taxon>Dothideomycetes incertae sedis</taxon>
        <taxon>Botryosphaeriales</taxon>
        <taxon>Aplosporellaceae</taxon>
        <taxon>Aplosporella</taxon>
    </lineage>
</organism>
<keyword evidence="10 15" id="KW-0408">Iron</keyword>
<feature type="disulfide bond" evidence="15">
    <location>
        <begin position="49"/>
        <end position="82"/>
    </location>
</feature>
<feature type="domain" description="CFEM" evidence="17">
    <location>
        <begin position="1"/>
        <end position="109"/>
    </location>
</feature>
<evidence type="ECO:0000313" key="18">
    <source>
        <dbReference type="EMBL" id="KAF2142249.1"/>
    </source>
</evidence>
<evidence type="ECO:0000256" key="4">
    <source>
        <dbReference type="ARBA" id="ARBA00022475"/>
    </source>
</evidence>
<evidence type="ECO:0000256" key="14">
    <source>
        <dbReference type="ARBA" id="ARBA00023288"/>
    </source>
</evidence>
<keyword evidence="11" id="KW-0472">Membrane</keyword>
<feature type="chain" id="PRO_5025393523" description="CFEM domain-containing protein" evidence="16">
    <location>
        <begin position="19"/>
        <end position="197"/>
    </location>
</feature>
<dbReference type="PROSITE" id="PS52012">
    <property type="entry name" value="CFEM"/>
    <property type="match status" value="1"/>
</dbReference>
<keyword evidence="19" id="KW-1185">Reference proteome</keyword>
<keyword evidence="13" id="KW-0325">Glycoprotein</keyword>